<gene>
    <name evidence="1" type="ORF">Bfra_008155</name>
</gene>
<dbReference type="GeneID" id="59262211"/>
<proteinExistence type="predicted"/>
<dbReference type="EMBL" id="JABFCT010000009">
    <property type="protein sequence ID" value="KAF5872879.1"/>
    <property type="molecule type" value="Genomic_DNA"/>
</dbReference>
<comment type="caution">
    <text evidence="1">The sequence shown here is derived from an EMBL/GenBank/DDBJ whole genome shotgun (WGS) entry which is preliminary data.</text>
</comment>
<protein>
    <submittedName>
        <fullName evidence="1">Uncharacterized protein</fullName>
    </submittedName>
</protein>
<evidence type="ECO:0000313" key="1">
    <source>
        <dbReference type="EMBL" id="KAF5872879.1"/>
    </source>
</evidence>
<sequence length="54" mass="6484">MTQTHGIKYCMVWKNFLSEWPQAQEMKGVRRGTEIERIMLSDIMRIVRFYVAFG</sequence>
<dbReference type="RefSeq" id="XP_037191825.1">
    <property type="nucleotide sequence ID" value="XM_037338519.1"/>
</dbReference>
<dbReference type="AlphaFoldDB" id="A0A8H6EHW2"/>
<keyword evidence="2" id="KW-1185">Reference proteome</keyword>
<reference evidence="1 2" key="1">
    <citation type="journal article" date="2020" name="Phytopathology">
        <title>A high-quality genome resource of Botrytis fragariae, a new and rapidly spreading fungal pathogen causing strawberry gray mold in the U.S.A.</title>
        <authorList>
            <person name="Wu Y."/>
            <person name="Saski C.A."/>
            <person name="Schnabel G."/>
            <person name="Xiao S."/>
            <person name="Hu M."/>
        </authorList>
    </citation>
    <scope>NUCLEOTIDE SEQUENCE [LARGE SCALE GENOMIC DNA]</scope>
    <source>
        <strain evidence="1 2">BVB16</strain>
    </source>
</reference>
<evidence type="ECO:0000313" key="2">
    <source>
        <dbReference type="Proteomes" id="UP000531561"/>
    </source>
</evidence>
<name>A0A8H6EHW2_9HELO</name>
<organism evidence="1 2">
    <name type="scientific">Botrytis fragariae</name>
    <dbReference type="NCBI Taxonomy" id="1964551"/>
    <lineage>
        <taxon>Eukaryota</taxon>
        <taxon>Fungi</taxon>
        <taxon>Dikarya</taxon>
        <taxon>Ascomycota</taxon>
        <taxon>Pezizomycotina</taxon>
        <taxon>Leotiomycetes</taxon>
        <taxon>Helotiales</taxon>
        <taxon>Sclerotiniaceae</taxon>
        <taxon>Botrytis</taxon>
    </lineage>
</organism>
<accession>A0A8H6EHW2</accession>
<dbReference type="Proteomes" id="UP000531561">
    <property type="component" value="Unassembled WGS sequence"/>
</dbReference>